<proteinExistence type="predicted"/>
<evidence type="ECO:0000313" key="2">
    <source>
        <dbReference type="Proteomes" id="UP000592180"/>
    </source>
</evidence>
<dbReference type="RefSeq" id="WP_184190391.1">
    <property type="nucleotide sequence ID" value="NZ_JACHLE010000004.1"/>
</dbReference>
<reference evidence="1 2" key="1">
    <citation type="submission" date="2020-08" db="EMBL/GenBank/DDBJ databases">
        <title>Functional genomics of gut bacteria from endangered species of beetles.</title>
        <authorList>
            <person name="Carlos-Shanley C."/>
        </authorList>
    </citation>
    <scope>NUCLEOTIDE SEQUENCE [LARGE SCALE GENOMIC DNA]</scope>
    <source>
        <strain evidence="1 2">S00151</strain>
    </source>
</reference>
<dbReference type="Pfam" id="PF10758">
    <property type="entry name" value="DUF2586"/>
    <property type="match status" value="1"/>
</dbReference>
<dbReference type="InterPro" id="IPR019694">
    <property type="entry name" value="Phage_HP1_Orf23"/>
</dbReference>
<evidence type="ECO:0000313" key="1">
    <source>
        <dbReference type="EMBL" id="MBB4807458.1"/>
    </source>
</evidence>
<name>A0A840KHG3_9FLAO</name>
<organism evidence="1 2">
    <name type="scientific">Chryseobacterium defluvii</name>
    <dbReference type="NCBI Taxonomy" id="160396"/>
    <lineage>
        <taxon>Bacteria</taxon>
        <taxon>Pseudomonadati</taxon>
        <taxon>Bacteroidota</taxon>
        <taxon>Flavobacteriia</taxon>
        <taxon>Flavobacteriales</taxon>
        <taxon>Weeksellaceae</taxon>
        <taxon>Chryseobacterium group</taxon>
        <taxon>Chryseobacterium</taxon>
    </lineage>
</organism>
<evidence type="ECO:0008006" key="3">
    <source>
        <dbReference type="Google" id="ProtNLM"/>
    </source>
</evidence>
<protein>
    <recommendedName>
        <fullName evidence="3">DUF2586 family protein</fullName>
    </recommendedName>
</protein>
<dbReference type="Proteomes" id="UP000592180">
    <property type="component" value="Unassembled WGS sequence"/>
</dbReference>
<accession>A0A840KHG3</accession>
<dbReference type="EMBL" id="JACHLE010000004">
    <property type="protein sequence ID" value="MBB4807458.1"/>
    <property type="molecule type" value="Genomic_DNA"/>
</dbReference>
<dbReference type="AlphaFoldDB" id="A0A840KHG3"/>
<keyword evidence="2" id="KW-1185">Reference proteome</keyword>
<sequence>MLRPRLIVQKLNGGLGRRNPSTEMVTGSVMNAIATSEMVLGNIYTLKNIQEVETLGITAEYDTTNKVLVYERLRRFFIHNPSITVHFMPVAQGVTLTQMVDKDNNYLARLLREKAGEIVQACVSLNPDEDYTPTIETGLDKDSIDAIYKAQALADSEWVKDRYSELYIEGRSFSGTSAAALNLRMLLSECPDVSVVIGADYQVSSRDDLYKGYAAVEDYTAMVSKSDVSQNAGEQINDFNLTNVSEEIFIIPGLSSGNKLSDYSDTDLDTLDEKGYIYFAPIVNLGGISSTAGIYINDTHTCAKITSDFAYGENNRSIKKAIKLAKAALTPKVKGRLYVDENTGFMAPETVKDLETTTKVSLDPMVANSDISGGVDAYINPEQNVLATSEFIVLLTFIPVAIGRRITLKVGFTNPLNTQ</sequence>
<comment type="caution">
    <text evidence="1">The sequence shown here is derived from an EMBL/GenBank/DDBJ whole genome shotgun (WGS) entry which is preliminary data.</text>
</comment>
<gene>
    <name evidence="1" type="ORF">HNP38_002764</name>
</gene>